<organism evidence="2 3">
    <name type="scientific">Telmatocola sphagniphila</name>
    <dbReference type="NCBI Taxonomy" id="1123043"/>
    <lineage>
        <taxon>Bacteria</taxon>
        <taxon>Pseudomonadati</taxon>
        <taxon>Planctomycetota</taxon>
        <taxon>Planctomycetia</taxon>
        <taxon>Gemmatales</taxon>
        <taxon>Gemmataceae</taxon>
    </lineage>
</organism>
<evidence type="ECO:0000313" key="2">
    <source>
        <dbReference type="EMBL" id="QVL34446.1"/>
    </source>
</evidence>
<protein>
    <recommendedName>
        <fullName evidence="1">Insertion element IS150 protein InsJ-like helix-turn-helix domain-containing protein</fullName>
    </recommendedName>
</protein>
<gene>
    <name evidence="2" type="ORF">KIH39_11215</name>
</gene>
<feature type="domain" description="Insertion element IS150 protein InsJ-like helix-turn-helix" evidence="1">
    <location>
        <begin position="24"/>
        <end position="75"/>
    </location>
</feature>
<evidence type="ECO:0000313" key="3">
    <source>
        <dbReference type="Proteomes" id="UP000676194"/>
    </source>
</evidence>
<accession>A0A8E6BB20</accession>
<keyword evidence="3" id="KW-1185">Reference proteome</keyword>
<dbReference type="Pfam" id="PF13518">
    <property type="entry name" value="HTH_28"/>
    <property type="match status" value="1"/>
</dbReference>
<dbReference type="AlphaFoldDB" id="A0A8E6BB20"/>
<dbReference type="EMBL" id="CP074694">
    <property type="protein sequence ID" value="QVL34446.1"/>
    <property type="molecule type" value="Genomic_DNA"/>
</dbReference>
<proteinExistence type="predicted"/>
<reference evidence="2" key="1">
    <citation type="submission" date="2021-05" db="EMBL/GenBank/DDBJ databases">
        <title>Complete genome sequence of the cellulolytic planctomycete Telmatocola sphagniphila SP2T and characterization of the first cellulase from planctomycetes.</title>
        <authorList>
            <person name="Rakitin A.L."/>
            <person name="Beletsky A.V."/>
            <person name="Naumoff D.G."/>
            <person name="Kulichevskaya I.S."/>
            <person name="Mardanov A.V."/>
            <person name="Ravin N.V."/>
            <person name="Dedysh S.N."/>
        </authorList>
    </citation>
    <scope>NUCLEOTIDE SEQUENCE</scope>
    <source>
        <strain evidence="2">SP2T</strain>
    </source>
</reference>
<dbReference type="RefSeq" id="WP_213499443.1">
    <property type="nucleotide sequence ID" value="NZ_CP074694.1"/>
</dbReference>
<name>A0A8E6BB20_9BACT</name>
<dbReference type="InterPro" id="IPR055247">
    <property type="entry name" value="InsJ-like_HTH"/>
</dbReference>
<dbReference type="Proteomes" id="UP000676194">
    <property type="component" value="Chromosome"/>
</dbReference>
<evidence type="ECO:0000259" key="1">
    <source>
        <dbReference type="Pfam" id="PF13518"/>
    </source>
</evidence>
<dbReference type="KEGG" id="tsph:KIH39_11215"/>
<sequence>MRGRKPAGPESVDELPGSVIAKDRLKTLLRTMIGECRVTEACQILGISEPRYHQLKHQMLAAALEALEPRPAGRPVQVPSAAEAEIQKLQKNYGNGKRS</sequence>